<dbReference type="RefSeq" id="WP_241777339.1">
    <property type="nucleotide sequence ID" value="NZ_JAWLLC010000024.1"/>
</dbReference>
<protein>
    <submittedName>
        <fullName evidence="1">Uncharacterized protein</fullName>
    </submittedName>
</protein>
<evidence type="ECO:0000313" key="2">
    <source>
        <dbReference type="Proteomes" id="UP001187143"/>
    </source>
</evidence>
<organism evidence="1 2">
    <name type="scientific">Mycobacterium intracellulare</name>
    <dbReference type="NCBI Taxonomy" id="1767"/>
    <lineage>
        <taxon>Bacteria</taxon>
        <taxon>Bacillati</taxon>
        <taxon>Actinomycetota</taxon>
        <taxon>Actinomycetes</taxon>
        <taxon>Mycobacteriales</taxon>
        <taxon>Mycobacteriaceae</taxon>
        <taxon>Mycobacterium</taxon>
        <taxon>Mycobacterium avium complex (MAC)</taxon>
    </lineage>
</organism>
<dbReference type="AlphaFoldDB" id="A0AAE4RGH6"/>
<proteinExistence type="predicted"/>
<comment type="caution">
    <text evidence="1">The sequence shown here is derived from an EMBL/GenBank/DDBJ whole genome shotgun (WGS) entry which is preliminary data.</text>
</comment>
<dbReference type="EMBL" id="JAWLLD010000025">
    <property type="protein sequence ID" value="MDV7014568.1"/>
    <property type="molecule type" value="Genomic_DNA"/>
</dbReference>
<accession>A0AAE4RGH6</accession>
<evidence type="ECO:0000313" key="1">
    <source>
        <dbReference type="EMBL" id="MDV7014568.1"/>
    </source>
</evidence>
<gene>
    <name evidence="1" type="ORF">R4F53_19970</name>
</gene>
<name>A0AAE4RGH6_MYCIT</name>
<sequence length="113" mass="12402">MKQRFEAYRHKQKATNLQVVLEAISSKHEELADIIKRAAFSTAPVNPLFPADPSAVRYVGGGSVQIGFSATPEQEQVLDRLGAELGFQTRSTWIAPVLNAFLPGRKDVPPDRG</sequence>
<dbReference type="Proteomes" id="UP001187143">
    <property type="component" value="Unassembled WGS sequence"/>
</dbReference>
<reference evidence="1" key="1">
    <citation type="submission" date="2023-10" db="EMBL/GenBank/DDBJ databases">
        <title>Characterization and genome sequence of Mycobacterium intracellulare ABSURDO, a novel pathogenic isolate with three colony morphotypes that vary in growth and acid-fastness.</title>
        <authorList>
            <person name="Jude B.A."/>
            <person name="Robinson R.T."/>
        </authorList>
    </citation>
    <scope>NUCLEOTIDE SEQUENCE</scope>
    <source>
        <strain evidence="1">ABSURDO Component B</strain>
    </source>
</reference>